<dbReference type="HOGENOM" id="CLU_007736_1_0_1"/>
<dbReference type="SUPFAM" id="SSF48452">
    <property type="entry name" value="TPR-like"/>
    <property type="match status" value="2"/>
</dbReference>
<dbReference type="InParanoid" id="A0A066WDF8"/>
<evidence type="ECO:0000256" key="2">
    <source>
        <dbReference type="ARBA" id="ARBA00008644"/>
    </source>
</evidence>
<evidence type="ECO:0000256" key="12">
    <source>
        <dbReference type="SAM" id="MobiDB-lite"/>
    </source>
</evidence>
<evidence type="ECO:0000313" key="17">
    <source>
        <dbReference type="Proteomes" id="UP000027361"/>
    </source>
</evidence>
<dbReference type="EMBL" id="JMSN01000015">
    <property type="protein sequence ID" value="KDN51957.1"/>
    <property type="molecule type" value="Genomic_DNA"/>
</dbReference>
<evidence type="ECO:0000259" key="14">
    <source>
        <dbReference type="Pfam" id="PF23231"/>
    </source>
</evidence>
<comment type="subcellular location">
    <subcellularLocation>
        <location evidence="1">Nucleus</location>
    </subcellularLocation>
</comment>
<dbReference type="PANTHER" id="PTHR11246:SF5">
    <property type="entry name" value="PRE-MRNA-SPLICING FACTOR SYF1"/>
    <property type="match status" value="1"/>
</dbReference>
<dbReference type="FunFam" id="1.25.40.10:FF:000023">
    <property type="entry name" value="Pre-mRNA-splicing factor SYF1"/>
    <property type="match status" value="1"/>
</dbReference>
<sequence>MAPEKNVKGKAPMQVSASPAHVQTGSNAEASSSLIKDQLSRLTSLFPLTWPIPSPASDATLIPSEDVSFEQSLLLNIDNIRSWRSYMDHILVTNNLSDSDLSAHAPLPPADVQFGDAGVSKKLGFLANEGQRLALRRLTSIYERAIAQFPYNYSLRRNYLALRSRFVLGRRHKFGHHDALRRQVKAGRENLDVGPKLIEEDDTARGEEYSDASWDLDSALDGVIGVEEWHSLAAAFERSLAILPRMPRLWLLYLSIFLHPYCPSTLSFTHARRTFDRALRTLPGSLHLRIWKVYLKWAEKKGGETCLRIWRRYLRVDPSLTERYVRIILEERKRKAPRFNERMEDDEDDDGEEEAQPDPRALEAAKLLLSLAMSAASGTYTSPDAKSPYQLLIEWLELAEKYPEDVGMDPQEEDEERRNRGLPSLFIEVMDPTQGSGKGGATQNGENAQSNGMLVPVQARKGKAGAATTGRNAVQLQPSSAISNSSAQPSWETDALNDRKLPVSILVQWEGLAKYPDQAGRLWTGLATYYIKRSEFELARKTFEQGMKSVATVRDFTQIFDAYAETSEGVLSYLMEELAAMEEAGESVDEEGVSKEDKEKEVDDRMREFEELMERRPFLVNDVLLRRNPDDVQEWEKRVLLFGDDDEKVIATYQKAIETINPRKTTANHHQLFLNFAKFYEQGGSNPDGETEPDLDSARQIFEKAVTIPFRRVDELAEIWCEYAEMEVRQSNYDTALRLLARATQPPRGNVKHISYHDDSLSVQTRLFKSLKLWSFYIDLEESLGSVESAKAVYDRVLELKIANAQIIVNYAAFLEEHKYFEEAFKVYERGVEAFPYPVAFELWNVYLGKFVKRYGGAKIERARDLFEQALEKCPSKYCKPLLLMYGAMEEEHGLARRAMKVYERAIQVVPPEDRFEMYTFYIAKVAANFGLAATRPIYEQALEALPDRQTAEMCLRFAALERKLGEIDRARAIYAHASQFCDPRTQTAFWKEWNAFEIETGSEDTFREMLRIKRSVQAQFNTDVSYIAASALSAAQKAQQGTATAALANSSVVDAVADPMAQAEANAARTKAAPAGFVAAQKTGLPQLSADGAAVNGKTFNEEEIGGGDDDDDIL</sequence>
<dbReference type="InterPro" id="IPR055430">
    <property type="entry name" value="HAT_Syf1_CNRKL1_C"/>
</dbReference>
<dbReference type="RefSeq" id="XP_013244818.1">
    <property type="nucleotide sequence ID" value="XM_013389364.1"/>
</dbReference>
<dbReference type="FunFam" id="1.25.40.10:FF:000038">
    <property type="entry name" value="Putative pre-mRNA-splicing factor SYF1"/>
    <property type="match status" value="1"/>
</dbReference>
<feature type="region of interest" description="Disordered" evidence="12">
    <location>
        <begin position="1"/>
        <end position="29"/>
    </location>
</feature>
<dbReference type="FunFam" id="1.25.40.10:FF:000137">
    <property type="entry name" value="Pre-mRNA-splicing factor syf1"/>
    <property type="match status" value="1"/>
</dbReference>
<dbReference type="GO" id="GO:0071014">
    <property type="term" value="C:post-mRNA release spliceosomal complex"/>
    <property type="evidence" value="ECO:0007669"/>
    <property type="project" value="TreeGrafter"/>
</dbReference>
<keyword evidence="8" id="KW-0539">Nucleus</keyword>
<dbReference type="Gene3D" id="1.25.40.10">
    <property type="entry name" value="Tetratricopeptide repeat domain"/>
    <property type="match status" value="4"/>
</dbReference>
<dbReference type="GO" id="GO:0000349">
    <property type="term" value="P:generation of catalytic spliceosome for first transesterification step"/>
    <property type="evidence" value="ECO:0007669"/>
    <property type="project" value="TreeGrafter"/>
</dbReference>
<dbReference type="SUPFAM" id="SSF81901">
    <property type="entry name" value="HCP-like"/>
    <property type="match status" value="1"/>
</dbReference>
<dbReference type="OMA" id="AWHARAK"/>
<dbReference type="STRING" id="1037660.A0A066WDF8"/>
<evidence type="ECO:0000256" key="9">
    <source>
        <dbReference type="ARBA" id="ARBA00037272"/>
    </source>
</evidence>
<evidence type="ECO:0000256" key="7">
    <source>
        <dbReference type="ARBA" id="ARBA00023187"/>
    </source>
</evidence>
<keyword evidence="7" id="KW-0508">mRNA splicing</keyword>
<feature type="domain" description="Pre-mRNA-splicing factor Syf1/CRNKL1-like C-terminal HAT-repeats" evidence="14">
    <location>
        <begin position="662"/>
        <end position="1067"/>
    </location>
</feature>
<comment type="similarity">
    <text evidence="2">Belongs to the crooked-neck family.</text>
</comment>
<dbReference type="InterPro" id="IPR011990">
    <property type="entry name" value="TPR-like_helical_dom_sf"/>
</dbReference>
<dbReference type="FunCoup" id="A0A066WDF8">
    <property type="interactions" value="659"/>
</dbReference>
<organism evidence="16 17">
    <name type="scientific">Tilletiaria anomala (strain ATCC 24038 / CBS 436.72 / UBC 951)</name>
    <dbReference type="NCBI Taxonomy" id="1037660"/>
    <lineage>
        <taxon>Eukaryota</taxon>
        <taxon>Fungi</taxon>
        <taxon>Dikarya</taxon>
        <taxon>Basidiomycota</taxon>
        <taxon>Ustilaginomycotina</taxon>
        <taxon>Exobasidiomycetes</taxon>
        <taxon>Georgefischeriales</taxon>
        <taxon>Tilletiariaceae</taxon>
        <taxon>Tilletiaria</taxon>
    </lineage>
</organism>
<keyword evidence="6" id="KW-0677">Repeat</keyword>
<dbReference type="InterPro" id="IPR045075">
    <property type="entry name" value="Syf1-like"/>
</dbReference>
<name>A0A066WDF8_TILAU</name>
<dbReference type="Pfam" id="PF23233">
    <property type="entry name" value="HAT_Syf1_CNRKL1_N"/>
    <property type="match status" value="1"/>
</dbReference>
<dbReference type="PANTHER" id="PTHR11246">
    <property type="entry name" value="PRE-MRNA SPLICING FACTOR"/>
    <property type="match status" value="1"/>
</dbReference>
<dbReference type="OrthoDB" id="10067343at2759"/>
<evidence type="ECO:0000256" key="3">
    <source>
        <dbReference type="ARBA" id="ARBA00011524"/>
    </source>
</evidence>
<dbReference type="InterPro" id="IPR056350">
    <property type="entry name" value="HAT_Syf1_central"/>
</dbReference>
<comment type="function">
    <text evidence="9">Involved in pre-mRNA splicing and cell cycle progression.</text>
</comment>
<protein>
    <recommendedName>
        <fullName evidence="10">Pre-mRNA-splicing factor SYF1</fullName>
    </recommendedName>
    <alternativeName>
        <fullName evidence="11">Pre-mRNA-splicing factor syf1</fullName>
    </alternativeName>
</protein>
<evidence type="ECO:0000256" key="10">
    <source>
        <dbReference type="ARBA" id="ARBA00039472"/>
    </source>
</evidence>
<feature type="compositionally biased region" description="Polar residues" evidence="12">
    <location>
        <begin position="15"/>
        <end position="29"/>
    </location>
</feature>
<dbReference type="InterPro" id="IPR003107">
    <property type="entry name" value="HAT"/>
</dbReference>
<keyword evidence="5" id="KW-0747">Spliceosome</keyword>
<feature type="domain" description="Pre-mRNA-splicing factor Syf1-like N-terminal HAT-repeats" evidence="15">
    <location>
        <begin position="227"/>
        <end position="318"/>
    </location>
</feature>
<evidence type="ECO:0000259" key="13">
    <source>
        <dbReference type="Pfam" id="PF23220"/>
    </source>
</evidence>
<evidence type="ECO:0000313" key="16">
    <source>
        <dbReference type="EMBL" id="KDN51957.1"/>
    </source>
</evidence>
<feature type="domain" description="Pre-mRNA-splicing factor SYF1 central HAT repeats" evidence="13">
    <location>
        <begin position="510"/>
        <end position="660"/>
    </location>
</feature>
<evidence type="ECO:0000259" key="15">
    <source>
        <dbReference type="Pfam" id="PF23233"/>
    </source>
</evidence>
<evidence type="ECO:0000256" key="4">
    <source>
        <dbReference type="ARBA" id="ARBA00022664"/>
    </source>
</evidence>
<reference evidence="16 17" key="1">
    <citation type="submission" date="2014-05" db="EMBL/GenBank/DDBJ databases">
        <title>Draft genome sequence of a rare smut relative, Tilletiaria anomala UBC 951.</title>
        <authorList>
            <consortium name="DOE Joint Genome Institute"/>
            <person name="Toome M."/>
            <person name="Kuo A."/>
            <person name="Henrissat B."/>
            <person name="Lipzen A."/>
            <person name="Tritt A."/>
            <person name="Yoshinaga Y."/>
            <person name="Zane M."/>
            <person name="Barry K."/>
            <person name="Grigoriev I.V."/>
            <person name="Spatafora J.W."/>
            <person name="Aimea M.C."/>
        </authorList>
    </citation>
    <scope>NUCLEOTIDE SEQUENCE [LARGE SCALE GENOMIC DNA]</scope>
    <source>
        <strain evidence="16 17">UBC 951</strain>
    </source>
</reference>
<feature type="compositionally biased region" description="Acidic residues" evidence="12">
    <location>
        <begin position="343"/>
        <end position="356"/>
    </location>
</feature>
<dbReference type="Pfam" id="PF23231">
    <property type="entry name" value="HAT_Syf1_CNRKL1_C"/>
    <property type="match status" value="1"/>
</dbReference>
<evidence type="ECO:0000256" key="6">
    <source>
        <dbReference type="ARBA" id="ARBA00022737"/>
    </source>
</evidence>
<accession>A0A066WDF8</accession>
<gene>
    <name evidence="16" type="ORF">K437DRAFT_254690</name>
</gene>
<dbReference type="InterPro" id="IPR055433">
    <property type="entry name" value="HAT_Syf1-like_N"/>
</dbReference>
<comment type="subunit">
    <text evidence="3">Associated with the spliceosome.</text>
</comment>
<dbReference type="SMART" id="SM00386">
    <property type="entry name" value="HAT"/>
    <property type="match status" value="12"/>
</dbReference>
<evidence type="ECO:0000256" key="8">
    <source>
        <dbReference type="ARBA" id="ARBA00023242"/>
    </source>
</evidence>
<dbReference type="GeneID" id="25263946"/>
<evidence type="ECO:0000256" key="11">
    <source>
        <dbReference type="ARBA" id="ARBA00067212"/>
    </source>
</evidence>
<proteinExistence type="inferred from homology"/>
<dbReference type="Pfam" id="PF23220">
    <property type="entry name" value="HAT_Syf1_M"/>
    <property type="match status" value="1"/>
</dbReference>
<keyword evidence="16" id="KW-0808">Transferase</keyword>
<dbReference type="GO" id="GO:0000974">
    <property type="term" value="C:Prp19 complex"/>
    <property type="evidence" value="ECO:0007669"/>
    <property type="project" value="TreeGrafter"/>
</dbReference>
<dbReference type="Proteomes" id="UP000027361">
    <property type="component" value="Unassembled WGS sequence"/>
</dbReference>
<evidence type="ECO:0000256" key="5">
    <source>
        <dbReference type="ARBA" id="ARBA00022728"/>
    </source>
</evidence>
<keyword evidence="4" id="KW-0507">mRNA processing</keyword>
<feature type="region of interest" description="Disordered" evidence="12">
    <location>
        <begin position="339"/>
        <end position="358"/>
    </location>
</feature>
<dbReference type="GO" id="GO:0016740">
    <property type="term" value="F:transferase activity"/>
    <property type="evidence" value="ECO:0007669"/>
    <property type="project" value="UniProtKB-KW"/>
</dbReference>
<dbReference type="GO" id="GO:0071007">
    <property type="term" value="C:U2-type catalytic step 2 spliceosome"/>
    <property type="evidence" value="ECO:0007669"/>
    <property type="project" value="TreeGrafter"/>
</dbReference>
<comment type="caution">
    <text evidence="16">The sequence shown here is derived from an EMBL/GenBank/DDBJ whole genome shotgun (WGS) entry which is preliminary data.</text>
</comment>
<evidence type="ECO:0000256" key="1">
    <source>
        <dbReference type="ARBA" id="ARBA00004123"/>
    </source>
</evidence>
<keyword evidence="17" id="KW-1185">Reference proteome</keyword>
<dbReference type="AlphaFoldDB" id="A0A066WDF8"/>